<dbReference type="InterPro" id="IPR042098">
    <property type="entry name" value="TauD-like_sf"/>
</dbReference>
<dbReference type="RefSeq" id="WP_127905349.1">
    <property type="nucleotide sequence ID" value="NZ_RQXX01000001.1"/>
</dbReference>
<dbReference type="SUPFAM" id="SSF51197">
    <property type="entry name" value="Clavaminate synthase-like"/>
    <property type="match status" value="1"/>
</dbReference>
<comment type="cofactor">
    <cofactor evidence="1">
        <name>Fe(2+)</name>
        <dbReference type="ChEBI" id="CHEBI:29033"/>
    </cofactor>
</comment>
<keyword evidence="3" id="KW-0045">Antibiotic biosynthesis</keyword>
<protein>
    <recommendedName>
        <fullName evidence="5">TauD/TfdA-like domain-containing protein</fullName>
    </recommendedName>
</protein>
<gene>
    <name evidence="6" type="ORF">EKE94_04390</name>
</gene>
<keyword evidence="7" id="KW-1185">Reference proteome</keyword>
<dbReference type="Proteomes" id="UP000285908">
    <property type="component" value="Unassembled WGS sequence"/>
</dbReference>
<dbReference type="EMBL" id="RQXX01000001">
    <property type="protein sequence ID" value="RVV99906.1"/>
    <property type="molecule type" value="Genomic_DNA"/>
</dbReference>
<dbReference type="InterPro" id="IPR003819">
    <property type="entry name" value="TauD/TfdA-like"/>
</dbReference>
<evidence type="ECO:0000256" key="2">
    <source>
        <dbReference type="ARBA" id="ARBA00023002"/>
    </source>
</evidence>
<dbReference type="GO" id="GO:0016706">
    <property type="term" value="F:2-oxoglutarate-dependent dioxygenase activity"/>
    <property type="evidence" value="ECO:0007669"/>
    <property type="project" value="UniProtKB-ARBA"/>
</dbReference>
<accession>A0A438AMY8</accession>
<keyword evidence="2" id="KW-0560">Oxidoreductase</keyword>
<comment type="caution">
    <text evidence="6">The sequence shown here is derived from an EMBL/GenBank/DDBJ whole genome shotgun (WGS) entry which is preliminary data.</text>
</comment>
<dbReference type="GO" id="GO:0017000">
    <property type="term" value="P:antibiotic biosynthetic process"/>
    <property type="evidence" value="ECO:0007669"/>
    <property type="project" value="UniProtKB-KW"/>
</dbReference>
<sequence>MTAGDVVVSDPEQDSGPLYESGWSLHRSDGETSDAILQEMVKLGDCLGTRVAGRSGQLREVVQPIVAEDAHPRSLSAQYGLGALPFHIELSHRPRPCRYLLLGCIDPGETPAATTLLDWRKLGFEREELALLEEAPVLVRTGRRSFYSTILAPGGTFLRYDPGCLEPLGERGREAMQLVADRITRAHSYALHWRQGDILIIDNWRVLHGRSRSAHGSGRSLARILIDA</sequence>
<evidence type="ECO:0000259" key="5">
    <source>
        <dbReference type="Pfam" id="PF02668"/>
    </source>
</evidence>
<dbReference type="InterPro" id="IPR050411">
    <property type="entry name" value="AlphaKG_dependent_hydroxylases"/>
</dbReference>
<evidence type="ECO:0000256" key="4">
    <source>
        <dbReference type="SAM" id="MobiDB-lite"/>
    </source>
</evidence>
<dbReference type="AlphaFoldDB" id="A0A438AMY8"/>
<dbReference type="PANTHER" id="PTHR10696">
    <property type="entry name" value="GAMMA-BUTYROBETAINE HYDROXYLASE-RELATED"/>
    <property type="match status" value="1"/>
</dbReference>
<feature type="domain" description="TauD/TfdA-like" evidence="5">
    <location>
        <begin position="139"/>
        <end position="224"/>
    </location>
</feature>
<name>A0A438AMY8_9RHOB</name>
<proteinExistence type="predicted"/>
<feature type="region of interest" description="Disordered" evidence="4">
    <location>
        <begin position="1"/>
        <end position="25"/>
    </location>
</feature>
<evidence type="ECO:0000313" key="7">
    <source>
        <dbReference type="Proteomes" id="UP000285908"/>
    </source>
</evidence>
<dbReference type="OrthoDB" id="979809at2"/>
<reference evidence="6 7" key="1">
    <citation type="submission" date="2018-11" db="EMBL/GenBank/DDBJ databases">
        <title>Mesobaculum littorinae gen. nov., sp. nov., isolated from Littorina scabra that represents a novel genus of the order Rhodobacteraceae.</title>
        <authorList>
            <person name="Li F."/>
        </authorList>
    </citation>
    <scope>NUCLEOTIDE SEQUENCE [LARGE SCALE GENOMIC DNA]</scope>
    <source>
        <strain evidence="6 7">M0103</strain>
    </source>
</reference>
<evidence type="ECO:0000313" key="6">
    <source>
        <dbReference type="EMBL" id="RVV99906.1"/>
    </source>
</evidence>
<dbReference type="PANTHER" id="PTHR10696:SF56">
    <property type="entry name" value="TAUD_TFDA-LIKE DOMAIN-CONTAINING PROTEIN"/>
    <property type="match status" value="1"/>
</dbReference>
<evidence type="ECO:0000256" key="3">
    <source>
        <dbReference type="ARBA" id="ARBA00023194"/>
    </source>
</evidence>
<organism evidence="6 7">
    <name type="scientific">Mesobaculum littorinae</name>
    <dbReference type="NCBI Taxonomy" id="2486419"/>
    <lineage>
        <taxon>Bacteria</taxon>
        <taxon>Pseudomonadati</taxon>
        <taxon>Pseudomonadota</taxon>
        <taxon>Alphaproteobacteria</taxon>
        <taxon>Rhodobacterales</taxon>
        <taxon>Roseobacteraceae</taxon>
        <taxon>Mesobaculum</taxon>
    </lineage>
</organism>
<dbReference type="Gene3D" id="3.60.130.10">
    <property type="entry name" value="Clavaminate synthase-like"/>
    <property type="match status" value="1"/>
</dbReference>
<dbReference type="Pfam" id="PF02668">
    <property type="entry name" value="TauD"/>
    <property type="match status" value="1"/>
</dbReference>
<evidence type="ECO:0000256" key="1">
    <source>
        <dbReference type="ARBA" id="ARBA00001954"/>
    </source>
</evidence>